<evidence type="ECO:0000313" key="4">
    <source>
        <dbReference type="Proteomes" id="UP000190366"/>
    </source>
</evidence>
<dbReference type="InterPro" id="IPR007969">
    <property type="entry name" value="DUF732"/>
</dbReference>
<dbReference type="Proteomes" id="UP000190366">
    <property type="component" value="Unassembled WGS sequence"/>
</dbReference>
<evidence type="ECO:0000259" key="2">
    <source>
        <dbReference type="Pfam" id="PF05305"/>
    </source>
</evidence>
<protein>
    <submittedName>
        <fullName evidence="3">Bacteriophage protein</fullName>
    </submittedName>
</protein>
<gene>
    <name evidence="3" type="ORF">SAMEA2275630_03733</name>
</gene>
<evidence type="ECO:0000256" key="1">
    <source>
        <dbReference type="SAM" id="SignalP"/>
    </source>
</evidence>
<feature type="domain" description="DUF732" evidence="2">
    <location>
        <begin position="38"/>
        <end position="90"/>
    </location>
</feature>
<proteinExistence type="predicted"/>
<comment type="caution">
    <text evidence="3">The sequence shown here is derived from an EMBL/GenBank/DDBJ whole genome shotgun (WGS) entry which is preliminary data.</text>
</comment>
<feature type="chain" id="PRO_5044299533" evidence="1">
    <location>
        <begin position="34"/>
        <end position="111"/>
    </location>
</feature>
<sequence length="111" mass="11631">MFQRRSTMSRVGRTAAASVAISVMVMCSPPAHADPVIDYTSQVGAKVCVVLDASPSFVGVNIAANAIRNDGFTTYQAGEVIALAVGNYCPRHISLLRAYVSAAEDNSGRPA</sequence>
<dbReference type="AlphaFoldDB" id="A0AB38DHY0"/>
<accession>A0AB38DHY0</accession>
<feature type="signal peptide" evidence="1">
    <location>
        <begin position="1"/>
        <end position="33"/>
    </location>
</feature>
<reference evidence="3 4" key="1">
    <citation type="submission" date="2016-11" db="EMBL/GenBank/DDBJ databases">
        <authorList>
            <consortium name="Pathogen Informatics"/>
        </authorList>
    </citation>
    <scope>NUCLEOTIDE SEQUENCE [LARGE SCALE GENOMIC DNA]</scope>
    <source>
        <strain evidence="3 4">1168</strain>
    </source>
</reference>
<evidence type="ECO:0000313" key="3">
    <source>
        <dbReference type="EMBL" id="SKZ13926.1"/>
    </source>
</evidence>
<dbReference type="Pfam" id="PF05305">
    <property type="entry name" value="DUF732"/>
    <property type="match status" value="1"/>
</dbReference>
<name>A0AB38DHY0_9MYCO</name>
<organism evidence="3 4">
    <name type="scientific">Mycobacteroides abscessus subsp. massiliense</name>
    <dbReference type="NCBI Taxonomy" id="1962118"/>
    <lineage>
        <taxon>Bacteria</taxon>
        <taxon>Bacillati</taxon>
        <taxon>Actinomycetota</taxon>
        <taxon>Actinomycetes</taxon>
        <taxon>Mycobacteriales</taxon>
        <taxon>Mycobacteriaceae</taxon>
        <taxon>Mycobacteroides</taxon>
        <taxon>Mycobacteroides abscessus</taxon>
    </lineage>
</organism>
<dbReference type="EMBL" id="FVQL01000001">
    <property type="protein sequence ID" value="SKZ13926.1"/>
    <property type="molecule type" value="Genomic_DNA"/>
</dbReference>
<keyword evidence="1" id="KW-0732">Signal</keyword>